<reference evidence="1" key="2">
    <citation type="submission" date="2022-06" db="UniProtKB">
        <authorList>
            <consortium name="EnsemblMetazoa"/>
        </authorList>
    </citation>
    <scope>IDENTIFICATION</scope>
</reference>
<protein>
    <submittedName>
        <fullName evidence="1">Uncharacterized protein</fullName>
    </submittedName>
</protein>
<reference evidence="2" key="1">
    <citation type="submission" date="2013-10" db="EMBL/GenBank/DDBJ databases">
        <title>Genome sequencing of Onchocerca volvulus.</title>
        <authorList>
            <person name="Cotton J."/>
            <person name="Tsai J."/>
            <person name="Stanley E."/>
            <person name="Tracey A."/>
            <person name="Holroyd N."/>
            <person name="Lustigman S."/>
            <person name="Berriman M."/>
        </authorList>
    </citation>
    <scope>NUCLEOTIDE SEQUENCE</scope>
</reference>
<proteinExistence type="predicted"/>
<evidence type="ECO:0000313" key="1">
    <source>
        <dbReference type="EnsemblMetazoa" id="OVOC4774.1"/>
    </source>
</evidence>
<dbReference type="AlphaFoldDB" id="A0A8R1TTD3"/>
<sequence>MYPNNDFLIDKFHAINQIFTRSFIYHLFEISRISGTLILMETKHDVVQKLMSDENGTSWEAFLALTLLGRNFKMTKTMDKYGGQDDMISWTK</sequence>
<organism evidence="1 2">
    <name type="scientific">Onchocerca volvulus</name>
    <dbReference type="NCBI Taxonomy" id="6282"/>
    <lineage>
        <taxon>Eukaryota</taxon>
        <taxon>Metazoa</taxon>
        <taxon>Ecdysozoa</taxon>
        <taxon>Nematoda</taxon>
        <taxon>Chromadorea</taxon>
        <taxon>Rhabditida</taxon>
        <taxon>Spirurina</taxon>
        <taxon>Spiruromorpha</taxon>
        <taxon>Filarioidea</taxon>
        <taxon>Onchocercidae</taxon>
        <taxon>Onchocerca</taxon>
    </lineage>
</organism>
<accession>A0A8R1TTD3</accession>
<evidence type="ECO:0000313" key="2">
    <source>
        <dbReference type="Proteomes" id="UP000024404"/>
    </source>
</evidence>
<keyword evidence="2" id="KW-1185">Reference proteome</keyword>
<dbReference type="Proteomes" id="UP000024404">
    <property type="component" value="Unassembled WGS sequence"/>
</dbReference>
<dbReference type="EnsemblMetazoa" id="OVOC4774.1">
    <property type="protein sequence ID" value="OVOC4774.1"/>
    <property type="gene ID" value="WBGene00241583"/>
</dbReference>
<dbReference type="EMBL" id="CMVM020000144">
    <property type="status" value="NOT_ANNOTATED_CDS"/>
    <property type="molecule type" value="Genomic_DNA"/>
</dbReference>
<name>A0A8R1TTD3_ONCVO</name>